<dbReference type="Gene3D" id="3.40.30.10">
    <property type="entry name" value="Glutaredoxin"/>
    <property type="match status" value="1"/>
</dbReference>
<name>A0AAP6JFP2_9GAMM</name>
<dbReference type="InterPro" id="IPR008554">
    <property type="entry name" value="Glutaredoxin-like"/>
</dbReference>
<dbReference type="Proteomes" id="UP001302316">
    <property type="component" value="Unassembled WGS sequence"/>
</dbReference>
<reference evidence="1 2" key="1">
    <citation type="submission" date="2023-12" db="EMBL/GenBank/DDBJ databases">
        <title>Whole-genome sequencing of halo(alkali)philic microorganisms from hypersaline lakes.</title>
        <authorList>
            <person name="Sorokin D.Y."/>
            <person name="Merkel A.Y."/>
            <person name="Messina E."/>
            <person name="Yakimov M."/>
        </authorList>
    </citation>
    <scope>NUCLEOTIDE SEQUENCE [LARGE SCALE GENOMIC DNA]</scope>
    <source>
        <strain evidence="1 2">AB-CW1</strain>
    </source>
</reference>
<dbReference type="EMBL" id="JAYGII010000022">
    <property type="protein sequence ID" value="MEA5446155.1"/>
    <property type="molecule type" value="Genomic_DNA"/>
</dbReference>
<evidence type="ECO:0000313" key="1">
    <source>
        <dbReference type="EMBL" id="MEA5446155.1"/>
    </source>
</evidence>
<dbReference type="RefSeq" id="WP_346052211.1">
    <property type="nucleotide sequence ID" value="NZ_JAYGII010000022.1"/>
</dbReference>
<dbReference type="InterPro" id="IPR052565">
    <property type="entry name" value="Glutaredoxin-like_YDR286C"/>
</dbReference>
<keyword evidence="2" id="KW-1185">Reference proteome</keyword>
<proteinExistence type="predicted"/>
<protein>
    <submittedName>
        <fullName evidence="1">Glutaredoxin family protein</fullName>
    </submittedName>
</protein>
<sequence>MEIVVYSRPGCGLCDQMLVDLQLELGSVDPIRVVDIRENEALKARYGLRIPVLEIDGETLCEGRLDLSRLRAALAAGDK</sequence>
<dbReference type="AlphaFoldDB" id="A0AAP6JFP2"/>
<gene>
    <name evidence="1" type="ORF">VCB98_10020</name>
</gene>
<dbReference type="Pfam" id="PF05768">
    <property type="entry name" value="Glrx-like"/>
    <property type="match status" value="1"/>
</dbReference>
<evidence type="ECO:0000313" key="2">
    <source>
        <dbReference type="Proteomes" id="UP001302316"/>
    </source>
</evidence>
<dbReference type="InterPro" id="IPR036249">
    <property type="entry name" value="Thioredoxin-like_sf"/>
</dbReference>
<organism evidence="1 2">
    <name type="scientific">Natronospira elongata</name>
    <dbReference type="NCBI Taxonomy" id="3110268"/>
    <lineage>
        <taxon>Bacteria</taxon>
        <taxon>Pseudomonadati</taxon>
        <taxon>Pseudomonadota</taxon>
        <taxon>Gammaproteobacteria</taxon>
        <taxon>Natronospirales</taxon>
        <taxon>Natronospiraceae</taxon>
        <taxon>Natronospira</taxon>
    </lineage>
</organism>
<dbReference type="PANTHER" id="PTHR33558:SF1">
    <property type="entry name" value="GLUTAREDOXIN-LIKE PROTEIN C5ORF63 HOMOLOG"/>
    <property type="match status" value="1"/>
</dbReference>
<dbReference type="PROSITE" id="PS51354">
    <property type="entry name" value="GLUTAREDOXIN_2"/>
    <property type="match status" value="1"/>
</dbReference>
<accession>A0AAP6JFP2</accession>
<dbReference type="SUPFAM" id="SSF52833">
    <property type="entry name" value="Thioredoxin-like"/>
    <property type="match status" value="1"/>
</dbReference>
<dbReference type="PANTHER" id="PTHR33558">
    <property type="entry name" value="GLUTAREDOXIN-LIKE PROTEIN C5ORF63 HOMOLOG"/>
    <property type="match status" value="1"/>
</dbReference>
<comment type="caution">
    <text evidence="1">The sequence shown here is derived from an EMBL/GenBank/DDBJ whole genome shotgun (WGS) entry which is preliminary data.</text>
</comment>